<evidence type="ECO:0008006" key="9">
    <source>
        <dbReference type="Google" id="ProtNLM"/>
    </source>
</evidence>
<dbReference type="PANTHER" id="PTHR12258">
    <property type="entry name" value="JANUS-A/JANUS-B"/>
    <property type="match status" value="1"/>
</dbReference>
<accession>A7SNS5</accession>
<dbReference type="PhylomeDB" id="A7SNS5"/>
<dbReference type="InterPro" id="IPR038596">
    <property type="entry name" value="Janus_sf"/>
</dbReference>
<dbReference type="GO" id="GO:0007548">
    <property type="term" value="P:sex differentiation"/>
    <property type="evidence" value="ECO:0007669"/>
    <property type="project" value="UniProtKB-KW"/>
</dbReference>
<dbReference type="Proteomes" id="UP000001593">
    <property type="component" value="Unassembled WGS sequence"/>
</dbReference>
<dbReference type="Pfam" id="PF05005">
    <property type="entry name" value="Ocnus"/>
    <property type="match status" value="1"/>
</dbReference>
<feature type="binding site" evidence="6">
    <location>
        <position position="27"/>
    </location>
    <ligand>
        <name>substrate</name>
    </ligand>
</feature>
<evidence type="ECO:0000256" key="1">
    <source>
        <dbReference type="ARBA" id="ARBA00002508"/>
    </source>
</evidence>
<keyword evidence="8" id="KW-1185">Reference proteome</keyword>
<organism evidence="7 8">
    <name type="scientific">Nematostella vectensis</name>
    <name type="common">Starlet sea anemone</name>
    <dbReference type="NCBI Taxonomy" id="45351"/>
    <lineage>
        <taxon>Eukaryota</taxon>
        <taxon>Metazoa</taxon>
        <taxon>Cnidaria</taxon>
        <taxon>Anthozoa</taxon>
        <taxon>Hexacorallia</taxon>
        <taxon>Actiniaria</taxon>
        <taxon>Edwardsiidae</taxon>
        <taxon>Nematostella</taxon>
    </lineage>
</organism>
<evidence type="ECO:0000313" key="7">
    <source>
        <dbReference type="EMBL" id="EDO34648.1"/>
    </source>
</evidence>
<evidence type="ECO:0000256" key="6">
    <source>
        <dbReference type="PIRSR" id="PIRSR607702-2"/>
    </source>
</evidence>
<dbReference type="KEGG" id="nve:5506033"/>
<dbReference type="Gene3D" id="3.50.20.20">
    <property type="entry name" value="Janus/Ocnus"/>
    <property type="match status" value="1"/>
</dbReference>
<dbReference type="GO" id="GO:0030154">
    <property type="term" value="P:cell differentiation"/>
    <property type="evidence" value="ECO:0007669"/>
    <property type="project" value="UniProtKB-KW"/>
</dbReference>
<dbReference type="eggNOG" id="ENOG502S4DR">
    <property type="taxonomic scope" value="Eukaryota"/>
</dbReference>
<dbReference type="AlphaFoldDB" id="A7SNS5"/>
<evidence type="ECO:0000256" key="4">
    <source>
        <dbReference type="ARBA" id="ARBA00022928"/>
    </source>
</evidence>
<dbReference type="GO" id="GO:0101006">
    <property type="term" value="F:protein histidine phosphatase activity"/>
    <property type="evidence" value="ECO:0000318"/>
    <property type="project" value="GO_Central"/>
</dbReference>
<dbReference type="OrthoDB" id="10249612at2759"/>
<dbReference type="InParanoid" id="A7SNS5"/>
<keyword evidence="3" id="KW-0221">Differentiation</keyword>
<feature type="active site" description="Proton acceptor" evidence="5">
    <location>
        <position position="52"/>
    </location>
</feature>
<gene>
    <name evidence="7" type="ORF">NEMVEDRAFT_v1g125085</name>
</gene>
<sequence length="125" mass="14010">MAAEREDHSPKLDAIPDVDIDESGIFKYILLKITDGDKEKNIVRGYEWADFHADIYERVQPGIEELGLGTECVGGGRIRHNAAKKKILVYGFSMGFGRADHKISVAKLKAVYPNYTEITFSNDGY</sequence>
<dbReference type="PANTHER" id="PTHR12258:SF5">
    <property type="entry name" value="BCDNA.GH02250-RELATED"/>
    <property type="match status" value="1"/>
</dbReference>
<dbReference type="EMBL" id="DS469723">
    <property type="protein sequence ID" value="EDO34648.1"/>
    <property type="molecule type" value="Genomic_DNA"/>
</dbReference>
<dbReference type="SUPFAM" id="SSF143724">
    <property type="entry name" value="PHP14-like"/>
    <property type="match status" value="1"/>
</dbReference>
<evidence type="ECO:0000256" key="2">
    <source>
        <dbReference type="ARBA" id="ARBA00010971"/>
    </source>
</evidence>
<evidence type="ECO:0000313" key="8">
    <source>
        <dbReference type="Proteomes" id="UP000001593"/>
    </source>
</evidence>
<proteinExistence type="inferred from homology"/>
<dbReference type="HOGENOM" id="CLU_120717_0_0_1"/>
<dbReference type="InterPro" id="IPR007702">
    <property type="entry name" value="Janus"/>
</dbReference>
<reference evidence="7 8" key="1">
    <citation type="journal article" date="2007" name="Science">
        <title>Sea anemone genome reveals ancestral eumetazoan gene repertoire and genomic organization.</title>
        <authorList>
            <person name="Putnam N.H."/>
            <person name="Srivastava M."/>
            <person name="Hellsten U."/>
            <person name="Dirks B."/>
            <person name="Chapman J."/>
            <person name="Salamov A."/>
            <person name="Terry A."/>
            <person name="Shapiro H."/>
            <person name="Lindquist E."/>
            <person name="Kapitonov V.V."/>
            <person name="Jurka J."/>
            <person name="Genikhovich G."/>
            <person name="Grigoriev I.V."/>
            <person name="Lucas S.M."/>
            <person name="Steele R.E."/>
            <person name="Finnerty J.R."/>
            <person name="Technau U."/>
            <person name="Martindale M.Q."/>
            <person name="Rokhsar D.S."/>
        </authorList>
    </citation>
    <scope>NUCLEOTIDE SEQUENCE [LARGE SCALE GENOMIC DNA]</scope>
    <source>
        <strain evidence="8">CH2 X CH6</strain>
    </source>
</reference>
<dbReference type="OMA" id="VRGYSWA"/>
<comment type="function">
    <text evidence="1">JanA and janB regulate somatic sex differentiation.</text>
</comment>
<dbReference type="FunFam" id="3.50.20.20:FF:000001">
    <property type="entry name" value="14 kDa phosphohistidine phosphatase"/>
    <property type="match status" value="1"/>
</dbReference>
<name>A7SNS5_NEMVE</name>
<keyword evidence="4" id="KW-0726">Sexual differentiation</keyword>
<evidence type="ECO:0000256" key="3">
    <source>
        <dbReference type="ARBA" id="ARBA00022782"/>
    </source>
</evidence>
<dbReference type="STRING" id="45351.A7SNS5"/>
<evidence type="ECO:0000256" key="5">
    <source>
        <dbReference type="PIRSR" id="PIRSR607702-1"/>
    </source>
</evidence>
<comment type="similarity">
    <text evidence="2">Belongs to the janus family.</text>
</comment>
<dbReference type="GO" id="GO:0005829">
    <property type="term" value="C:cytosol"/>
    <property type="evidence" value="ECO:0000318"/>
    <property type="project" value="GO_Central"/>
</dbReference>
<protein>
    <recommendedName>
        <fullName evidence="9">14 kDa phosphohistidine phosphatase</fullName>
    </recommendedName>
</protein>